<gene>
    <name evidence="4" type="ORF">ACFSUS_02635</name>
</gene>
<reference evidence="5" key="1">
    <citation type="journal article" date="2019" name="Int. J. Syst. Evol. Microbiol.">
        <title>The Global Catalogue of Microorganisms (GCM) 10K type strain sequencing project: providing services to taxonomists for standard genome sequencing and annotation.</title>
        <authorList>
            <consortium name="The Broad Institute Genomics Platform"/>
            <consortium name="The Broad Institute Genome Sequencing Center for Infectious Disease"/>
            <person name="Wu L."/>
            <person name="Ma J."/>
        </authorList>
    </citation>
    <scope>NUCLEOTIDE SEQUENCE [LARGE SCALE GENOMIC DNA]</scope>
    <source>
        <strain evidence="5">KCTC 42805</strain>
    </source>
</reference>
<proteinExistence type="predicted"/>
<dbReference type="PANTHER" id="PTHR16026">
    <property type="entry name" value="CARTILAGE ACIDIC PROTEIN 1"/>
    <property type="match status" value="1"/>
</dbReference>
<dbReference type="InterPro" id="IPR013517">
    <property type="entry name" value="FG-GAP"/>
</dbReference>
<keyword evidence="1 2" id="KW-0732">Signal</keyword>
<keyword evidence="5" id="KW-1185">Reference proteome</keyword>
<dbReference type="PANTHER" id="PTHR16026:SF0">
    <property type="entry name" value="CARTILAGE ACIDIC PROTEIN 1"/>
    <property type="match status" value="1"/>
</dbReference>
<feature type="signal peptide" evidence="2">
    <location>
        <begin position="1"/>
        <end position="18"/>
    </location>
</feature>
<dbReference type="InterPro" id="IPR028994">
    <property type="entry name" value="Integrin_alpha_N"/>
</dbReference>
<name>A0ABW5LXL4_9BACT</name>
<dbReference type="RefSeq" id="WP_381518648.1">
    <property type="nucleotide sequence ID" value="NZ_JBHULN010000001.1"/>
</dbReference>
<dbReference type="InterPro" id="IPR027039">
    <property type="entry name" value="Crtac1"/>
</dbReference>
<dbReference type="Pfam" id="PF07593">
    <property type="entry name" value="UnbV_ASPIC"/>
    <property type="match status" value="1"/>
</dbReference>
<evidence type="ECO:0000256" key="2">
    <source>
        <dbReference type="SAM" id="SignalP"/>
    </source>
</evidence>
<dbReference type="EMBL" id="JBHULN010000001">
    <property type="protein sequence ID" value="MFD2569510.1"/>
    <property type="molecule type" value="Genomic_DNA"/>
</dbReference>
<dbReference type="InterPro" id="IPR011519">
    <property type="entry name" value="UnbV_ASPIC"/>
</dbReference>
<feature type="chain" id="PRO_5047266628" evidence="2">
    <location>
        <begin position="19"/>
        <end position="1207"/>
    </location>
</feature>
<evidence type="ECO:0000256" key="1">
    <source>
        <dbReference type="ARBA" id="ARBA00022729"/>
    </source>
</evidence>
<dbReference type="SUPFAM" id="SSF69318">
    <property type="entry name" value="Integrin alpha N-terminal domain"/>
    <property type="match status" value="3"/>
</dbReference>
<feature type="domain" description="ASPIC/UnbV" evidence="3">
    <location>
        <begin position="549"/>
        <end position="616"/>
    </location>
</feature>
<evidence type="ECO:0000259" key="3">
    <source>
        <dbReference type="Pfam" id="PF07593"/>
    </source>
</evidence>
<dbReference type="PROSITE" id="PS51257">
    <property type="entry name" value="PROKAR_LIPOPROTEIN"/>
    <property type="match status" value="1"/>
</dbReference>
<protein>
    <submittedName>
        <fullName evidence="4">VCBS repeat-containing protein</fullName>
    </submittedName>
</protein>
<dbReference type="Proteomes" id="UP001597469">
    <property type="component" value="Unassembled WGS sequence"/>
</dbReference>
<sequence length="1207" mass="133932">MKCLFCVCLCLLIFTSCKKNTLFEAVPSSQSRINFTNQITEDDSINPLDMVNIYNGGGVGIGDFNNDGWPDIYFVGNRVSNRLYLNKGKEAAGFAFNDVTQTAGVDGKGRWGRGVAIVDINSDGWSDIYVCNTLAKDSLQRRNLLYVNQKLNKEGVPIFKEMAAEYGLDIHVQSTMANFFDYDNDGDLDMYLVVNEALAEVNPGKFGVIKGGISQSRGRLYRNNWSAGMKHPVYEDVSVEAGITLDGYGHTATVVDINLDGWKDISVANDFLSNNILYINNHNSRGDRSDGRTPAGAGPTFTDRTREYFKHTSFNAMGQDIADINNDGLADLVELDMNPEDNYRKKMMMGANNYASYLNFDLHGYQHQYVRNTVQLNQGPRIGPRDSVGSPAFSEIGFMSGVAQTDWSWTPLLSDFNNDGYRDLIITNGYPKDVTDHDFIAYRAEQPYEMVDKQKLLDKIPVVKLHNYAFANDGNLHFNDVTTSWGLTQPTFSNGAAYADFDNDGALDMVVNNINDEAILYRNTARDQTKETAHYLQIKFSGAGKNCNGFGTFATIYYDHGKQQVYEHTPYRGYLSTHQSIAHFGLGSTTLLDSVVIKWPTGKKQVLRNVKADQVLKVSNTEANTPFSWEQPALAGTSLFKDVTESSGIRYKHSEFDFIDFNIQKLLPHKLSEYSPGLAVGDVDGNGLDDLVIGGNAHDPAQTFLQQANGKFVQRNLSPVLASGIDYKDEGILLFDANGDKAVDVYIARGGYKSAPNSPAYQDQLYINDGKGNFNVATNALPQNLTSKLCVRAADYNKDGKLDLFVSGRVEPWAYPKPVSSFIFRNDSDKGHVKFTDVTADVAPALKQIGLVCDALFTDFDNDTWPDLLLAGEWMPITVLKNNKGTYTSITDKTGLGNKPGLWNSIVAGDFRHTGRMDYIVGNTGLNTLYQASDQYPIYITAGDFDQNGNYAAIPSLFLPDQEGRKREFPAHGREDLIKQMNSLKKKYIDFKSFATATLDDILTPEQQERAIRLKATTTQSCYLRNDGNGKFALIPLLVQAQISTLNGMVVDDYDGDGNLDVVITGNDYGTDVSIGRYDALNGLLLRGNGKGNFQPQSMLQSGLYIPGNGKALVKIATEKGCYWLAASQNNNALKLFKLRRRIRPVKLEPDDVSAMIYYKNGKLQKQEFYYGSSFLSQSGRFLSLDSTTTRITITNAIGQRRSLTVN</sequence>
<comment type="caution">
    <text evidence="4">The sequence shown here is derived from an EMBL/GenBank/DDBJ whole genome shotgun (WGS) entry which is preliminary data.</text>
</comment>
<dbReference type="Gene3D" id="2.130.10.130">
    <property type="entry name" value="Integrin alpha, N-terminal"/>
    <property type="match status" value="3"/>
</dbReference>
<evidence type="ECO:0000313" key="4">
    <source>
        <dbReference type="EMBL" id="MFD2569510.1"/>
    </source>
</evidence>
<evidence type="ECO:0000313" key="5">
    <source>
        <dbReference type="Proteomes" id="UP001597469"/>
    </source>
</evidence>
<organism evidence="4 5">
    <name type="scientific">Spirosoma soli</name>
    <dbReference type="NCBI Taxonomy" id="1770529"/>
    <lineage>
        <taxon>Bacteria</taxon>
        <taxon>Pseudomonadati</taxon>
        <taxon>Bacteroidota</taxon>
        <taxon>Cytophagia</taxon>
        <taxon>Cytophagales</taxon>
        <taxon>Cytophagaceae</taxon>
        <taxon>Spirosoma</taxon>
    </lineage>
</organism>
<dbReference type="Pfam" id="PF13517">
    <property type="entry name" value="FG-GAP_3"/>
    <property type="match status" value="3"/>
</dbReference>
<accession>A0ABW5LXL4</accession>